<keyword evidence="1" id="KW-0472">Membrane</keyword>
<proteinExistence type="predicted"/>
<keyword evidence="1" id="KW-0812">Transmembrane</keyword>
<feature type="transmembrane region" description="Helical" evidence="1">
    <location>
        <begin position="380"/>
        <end position="401"/>
    </location>
</feature>
<dbReference type="EMBL" id="FZNX01000001">
    <property type="protein sequence ID" value="SNR34227.1"/>
    <property type="molecule type" value="Genomic_DNA"/>
</dbReference>
<gene>
    <name evidence="2" type="ORF">SAMN04488111_0566</name>
</gene>
<protein>
    <recommendedName>
        <fullName evidence="4">Cytochrome C and Quinol oxidase polypeptide I</fullName>
    </recommendedName>
</protein>
<dbReference type="Proteomes" id="UP000198412">
    <property type="component" value="Unassembled WGS sequence"/>
</dbReference>
<dbReference type="RefSeq" id="WP_089376899.1">
    <property type="nucleotide sequence ID" value="NZ_FZNX01000001.1"/>
</dbReference>
<feature type="transmembrane region" description="Helical" evidence="1">
    <location>
        <begin position="309"/>
        <end position="332"/>
    </location>
</feature>
<feature type="transmembrane region" description="Helical" evidence="1">
    <location>
        <begin position="279"/>
        <end position="297"/>
    </location>
</feature>
<dbReference type="OrthoDB" id="2827525at2"/>
<keyword evidence="1" id="KW-1133">Transmembrane helix</keyword>
<accession>A0A238VJE4</accession>
<evidence type="ECO:0008006" key="4">
    <source>
        <dbReference type="Google" id="ProtNLM"/>
    </source>
</evidence>
<feature type="transmembrane region" description="Helical" evidence="1">
    <location>
        <begin position="49"/>
        <end position="70"/>
    </location>
</feature>
<keyword evidence="3" id="KW-1185">Reference proteome</keyword>
<feature type="transmembrane region" description="Helical" evidence="1">
    <location>
        <begin position="344"/>
        <end position="368"/>
    </location>
</feature>
<feature type="transmembrane region" description="Helical" evidence="1">
    <location>
        <begin position="9"/>
        <end position="29"/>
    </location>
</feature>
<feature type="transmembrane region" description="Helical" evidence="1">
    <location>
        <begin position="77"/>
        <end position="98"/>
    </location>
</feature>
<sequence>MLIKRNKSLILYSLLLFVISAIYGLLLRWNFAFPTKIISYKNLLQGHSHVAFLGWGYLALIGILLCLFITKEKQKNNIYNITIITIIITIFLMLISFIASGYKVFSIALLSIFGVVSYVLSFRLLKDISGISTSHKLIRFGVYYYLISSLATWFLAFVIITQGKTELYYNTVYFYLHFLYNGFFVFVLFGILFKILENQEIIISERLKKNFFIYLNVACIPAYVLSVLWSTNNLAFNSVGFFAAILQLISLVILFRILKQAYVQLQWNYISKLLLKYSMVAYALKIVAQLASSLPYFVSKSLALKPFFIIGYLHLFTLAFMSVFILLILNQLKIISFKKLSSKIGIGLFLLGVLFTELLLFSQGFLILLQLKAINYYNQLLLAVSFLIVVGLIFIFSSQFIKQRNIIK</sequence>
<feature type="transmembrane region" description="Helical" evidence="1">
    <location>
        <begin position="235"/>
        <end position="258"/>
    </location>
</feature>
<name>A0A238VJE4_9FLAO</name>
<reference evidence="3" key="1">
    <citation type="submission" date="2017-06" db="EMBL/GenBank/DDBJ databases">
        <authorList>
            <person name="Varghese N."/>
            <person name="Submissions S."/>
        </authorList>
    </citation>
    <scope>NUCLEOTIDE SEQUENCE [LARGE SCALE GENOMIC DNA]</scope>
    <source>
        <strain evidence="3">DSM 27993</strain>
    </source>
</reference>
<feature type="transmembrane region" description="Helical" evidence="1">
    <location>
        <begin position="211"/>
        <end position="229"/>
    </location>
</feature>
<dbReference type="AlphaFoldDB" id="A0A238VJE4"/>
<feature type="transmembrane region" description="Helical" evidence="1">
    <location>
        <begin position="104"/>
        <end position="125"/>
    </location>
</feature>
<evidence type="ECO:0000256" key="1">
    <source>
        <dbReference type="SAM" id="Phobius"/>
    </source>
</evidence>
<feature type="transmembrane region" description="Helical" evidence="1">
    <location>
        <begin position="172"/>
        <end position="191"/>
    </location>
</feature>
<feature type="transmembrane region" description="Helical" evidence="1">
    <location>
        <begin position="137"/>
        <end position="160"/>
    </location>
</feature>
<evidence type="ECO:0000313" key="2">
    <source>
        <dbReference type="EMBL" id="SNR34227.1"/>
    </source>
</evidence>
<evidence type="ECO:0000313" key="3">
    <source>
        <dbReference type="Proteomes" id="UP000198412"/>
    </source>
</evidence>
<organism evidence="2 3">
    <name type="scientific">Lutibacter flavus</name>
    <dbReference type="NCBI Taxonomy" id="691689"/>
    <lineage>
        <taxon>Bacteria</taxon>
        <taxon>Pseudomonadati</taxon>
        <taxon>Bacteroidota</taxon>
        <taxon>Flavobacteriia</taxon>
        <taxon>Flavobacteriales</taxon>
        <taxon>Flavobacteriaceae</taxon>
        <taxon>Lutibacter</taxon>
    </lineage>
</organism>